<organism evidence="2 3">
    <name type="scientific">Actinomadura meridiana</name>
    <dbReference type="NCBI Taxonomy" id="559626"/>
    <lineage>
        <taxon>Bacteria</taxon>
        <taxon>Bacillati</taxon>
        <taxon>Actinomycetota</taxon>
        <taxon>Actinomycetes</taxon>
        <taxon>Streptosporangiales</taxon>
        <taxon>Thermomonosporaceae</taxon>
        <taxon>Actinomadura</taxon>
    </lineage>
</organism>
<name>A0ABP8BXJ1_9ACTN</name>
<accession>A0ABP8BXJ1</accession>
<feature type="compositionally biased region" description="Basic and acidic residues" evidence="1">
    <location>
        <begin position="79"/>
        <end position="95"/>
    </location>
</feature>
<feature type="region of interest" description="Disordered" evidence="1">
    <location>
        <begin position="70"/>
        <end position="101"/>
    </location>
</feature>
<reference evidence="3" key="1">
    <citation type="journal article" date="2019" name="Int. J. Syst. Evol. Microbiol.">
        <title>The Global Catalogue of Microorganisms (GCM) 10K type strain sequencing project: providing services to taxonomists for standard genome sequencing and annotation.</title>
        <authorList>
            <consortium name="The Broad Institute Genomics Platform"/>
            <consortium name="The Broad Institute Genome Sequencing Center for Infectious Disease"/>
            <person name="Wu L."/>
            <person name="Ma J."/>
        </authorList>
    </citation>
    <scope>NUCLEOTIDE SEQUENCE [LARGE SCALE GENOMIC DNA]</scope>
    <source>
        <strain evidence="3">JCM 17440</strain>
    </source>
</reference>
<gene>
    <name evidence="2" type="ORF">GCM10022254_22540</name>
</gene>
<keyword evidence="3" id="KW-1185">Reference proteome</keyword>
<evidence type="ECO:0008006" key="4">
    <source>
        <dbReference type="Google" id="ProtNLM"/>
    </source>
</evidence>
<evidence type="ECO:0000313" key="2">
    <source>
        <dbReference type="EMBL" id="GAA4229640.1"/>
    </source>
</evidence>
<protein>
    <recommendedName>
        <fullName evidence="4">YtxH domain-containing protein</fullName>
    </recommendedName>
</protein>
<dbReference type="Proteomes" id="UP001501710">
    <property type="component" value="Unassembled WGS sequence"/>
</dbReference>
<evidence type="ECO:0000313" key="3">
    <source>
        <dbReference type="Proteomes" id="UP001501710"/>
    </source>
</evidence>
<evidence type="ECO:0000256" key="1">
    <source>
        <dbReference type="SAM" id="MobiDB-lite"/>
    </source>
</evidence>
<comment type="caution">
    <text evidence="2">The sequence shown here is derived from an EMBL/GenBank/DDBJ whole genome shotgun (WGS) entry which is preliminary data.</text>
</comment>
<sequence>MGVGRIRRQREMDMKARTMFMVGAAVGYVFGTKAGRERYEQIKQLSQQVQENPNVQQAAGKLRAKGEEFAGAARGKASHMRERVPEQPGRHKDEQPPVYPG</sequence>
<proteinExistence type="predicted"/>
<dbReference type="EMBL" id="BAABAS010000005">
    <property type="protein sequence ID" value="GAA4229640.1"/>
    <property type="molecule type" value="Genomic_DNA"/>
</dbReference>